<dbReference type="CDD" id="cd04301">
    <property type="entry name" value="NAT_SF"/>
    <property type="match status" value="1"/>
</dbReference>
<dbReference type="PROSITE" id="PS51186">
    <property type="entry name" value="GNAT"/>
    <property type="match status" value="1"/>
</dbReference>
<dbReference type="SUPFAM" id="SSF55729">
    <property type="entry name" value="Acyl-CoA N-acyltransferases (Nat)"/>
    <property type="match status" value="1"/>
</dbReference>
<feature type="domain" description="N-acetyltransferase" evidence="2">
    <location>
        <begin position="156"/>
        <end position="292"/>
    </location>
</feature>
<feature type="region of interest" description="Disordered" evidence="1">
    <location>
        <begin position="133"/>
        <end position="156"/>
    </location>
</feature>
<sequence>MNPVESPHALLISRVAPERWHVLEDDLVVGRGETSRRPDGRLFVSIDAWHDAAFDRLAEVMPAALPRPLHTVVDEADLDLTARWRRAGFTTRRREWEYALPTGPDSPAVTPGAADLGAASLGAASPAASRGAASLGAAGPAASPEDPGSAEPPPGVTIKACGTAEQAALQALDRTIRDEVGPGWPDMPAEVLARPVLDPAHYAVAAAHGEYVGLLRVTMVTRLPRIGLIAVRTDHRRRGIARALLAHTLGALHAVGKKTASAEITESNVAATALFEGFGARRTGSTLELVMR</sequence>
<dbReference type="InterPro" id="IPR016181">
    <property type="entry name" value="Acyl_CoA_acyltransferase"/>
</dbReference>
<evidence type="ECO:0000313" key="4">
    <source>
        <dbReference type="Proteomes" id="UP001602245"/>
    </source>
</evidence>
<dbReference type="EMBL" id="JBIAZU010000002">
    <property type="protein sequence ID" value="MFF5289737.1"/>
    <property type="molecule type" value="Genomic_DNA"/>
</dbReference>
<name>A0ABW6W8U5_9ACTN</name>
<evidence type="ECO:0000313" key="3">
    <source>
        <dbReference type="EMBL" id="MFF5289737.1"/>
    </source>
</evidence>
<feature type="compositionally biased region" description="Low complexity" evidence="1">
    <location>
        <begin position="133"/>
        <end position="144"/>
    </location>
</feature>
<gene>
    <name evidence="3" type="ORF">ACFY35_09875</name>
</gene>
<protein>
    <submittedName>
        <fullName evidence="3">GNAT family N-acetyltransferase</fullName>
        <ecNumber evidence="3">2.3.-.-</ecNumber>
    </submittedName>
</protein>
<keyword evidence="3" id="KW-0808">Transferase</keyword>
<dbReference type="RefSeq" id="WP_026207040.1">
    <property type="nucleotide sequence ID" value="NZ_JBIAZU010000002.1"/>
</dbReference>
<keyword evidence="3" id="KW-0012">Acyltransferase</keyword>
<proteinExistence type="predicted"/>
<evidence type="ECO:0000259" key="2">
    <source>
        <dbReference type="PROSITE" id="PS51186"/>
    </source>
</evidence>
<evidence type="ECO:0000256" key="1">
    <source>
        <dbReference type="SAM" id="MobiDB-lite"/>
    </source>
</evidence>
<comment type="caution">
    <text evidence="3">The sequence shown here is derived from an EMBL/GenBank/DDBJ whole genome shotgun (WGS) entry which is preliminary data.</text>
</comment>
<keyword evidence="4" id="KW-1185">Reference proteome</keyword>
<dbReference type="Gene3D" id="3.40.630.30">
    <property type="match status" value="1"/>
</dbReference>
<reference evidence="3 4" key="1">
    <citation type="submission" date="2024-10" db="EMBL/GenBank/DDBJ databases">
        <title>The Natural Products Discovery Center: Release of the First 8490 Sequenced Strains for Exploring Actinobacteria Biosynthetic Diversity.</title>
        <authorList>
            <person name="Kalkreuter E."/>
            <person name="Kautsar S.A."/>
            <person name="Yang D."/>
            <person name="Bader C.D."/>
            <person name="Teijaro C.N."/>
            <person name="Fluegel L."/>
            <person name="Davis C.M."/>
            <person name="Simpson J.R."/>
            <person name="Lauterbach L."/>
            <person name="Steele A.D."/>
            <person name="Gui C."/>
            <person name="Meng S."/>
            <person name="Li G."/>
            <person name="Viehrig K."/>
            <person name="Ye F."/>
            <person name="Su P."/>
            <person name="Kiefer A.F."/>
            <person name="Nichols A."/>
            <person name="Cepeda A.J."/>
            <person name="Yan W."/>
            <person name="Fan B."/>
            <person name="Jiang Y."/>
            <person name="Adhikari A."/>
            <person name="Zheng C.-J."/>
            <person name="Schuster L."/>
            <person name="Cowan T.M."/>
            <person name="Smanski M.J."/>
            <person name="Chevrette M.G."/>
            <person name="De Carvalho L.P.S."/>
            <person name="Shen B."/>
        </authorList>
    </citation>
    <scope>NUCLEOTIDE SEQUENCE [LARGE SCALE GENOMIC DNA]</scope>
    <source>
        <strain evidence="3 4">NPDC000087</strain>
    </source>
</reference>
<accession>A0ABW6W8U5</accession>
<dbReference type="Proteomes" id="UP001602245">
    <property type="component" value="Unassembled WGS sequence"/>
</dbReference>
<dbReference type="GO" id="GO:0016746">
    <property type="term" value="F:acyltransferase activity"/>
    <property type="evidence" value="ECO:0007669"/>
    <property type="project" value="UniProtKB-KW"/>
</dbReference>
<dbReference type="EC" id="2.3.-.-" evidence="3"/>
<dbReference type="Pfam" id="PF00583">
    <property type="entry name" value="Acetyltransf_1"/>
    <property type="match status" value="1"/>
</dbReference>
<dbReference type="InterPro" id="IPR000182">
    <property type="entry name" value="GNAT_dom"/>
</dbReference>
<organism evidence="3 4">
    <name type="scientific">Paractinoplanes globisporus</name>
    <dbReference type="NCBI Taxonomy" id="113565"/>
    <lineage>
        <taxon>Bacteria</taxon>
        <taxon>Bacillati</taxon>
        <taxon>Actinomycetota</taxon>
        <taxon>Actinomycetes</taxon>
        <taxon>Micromonosporales</taxon>
        <taxon>Micromonosporaceae</taxon>
        <taxon>Paractinoplanes</taxon>
    </lineage>
</organism>